<dbReference type="EMBL" id="JAPESX010000189">
    <property type="protein sequence ID" value="KAJ8122684.1"/>
    <property type="molecule type" value="Genomic_DNA"/>
</dbReference>
<organism evidence="1 2">
    <name type="scientific">Nemania bipapillata</name>
    <dbReference type="NCBI Taxonomy" id="110536"/>
    <lineage>
        <taxon>Eukaryota</taxon>
        <taxon>Fungi</taxon>
        <taxon>Dikarya</taxon>
        <taxon>Ascomycota</taxon>
        <taxon>Pezizomycotina</taxon>
        <taxon>Sordariomycetes</taxon>
        <taxon>Xylariomycetidae</taxon>
        <taxon>Xylariales</taxon>
        <taxon>Xylariaceae</taxon>
        <taxon>Nemania</taxon>
    </lineage>
</organism>
<dbReference type="Proteomes" id="UP001153334">
    <property type="component" value="Unassembled WGS sequence"/>
</dbReference>
<evidence type="ECO:0000313" key="2">
    <source>
        <dbReference type="Proteomes" id="UP001153334"/>
    </source>
</evidence>
<name>A0ACC2J5F3_9PEZI</name>
<sequence length="220" mass="24142">MANLVESLLAGQDANTLLYLMLFHHVAMSTNNPLIAAVTVPETDSPPIHPILPKASRQPWSERSPRPKAYNIVDMIPVTPTTETHPTPSAPMTTSSGETAPLLQLIPSQTVTRALTTIFTPPAQCKDRYYVIAKPDGYYTEWGIFSDTIDRLYRACQPDPLAYENYYSPGACPSVISTTTTLLIAPAVTSEDFYIPVHQVQARHPPIMAFTSTGIGTVRK</sequence>
<gene>
    <name evidence="1" type="ORF">ONZ43_g1177</name>
</gene>
<comment type="caution">
    <text evidence="1">The sequence shown here is derived from an EMBL/GenBank/DDBJ whole genome shotgun (WGS) entry which is preliminary data.</text>
</comment>
<evidence type="ECO:0000313" key="1">
    <source>
        <dbReference type="EMBL" id="KAJ8122684.1"/>
    </source>
</evidence>
<protein>
    <submittedName>
        <fullName evidence="1">Uncharacterized protein</fullName>
    </submittedName>
</protein>
<reference evidence="1" key="1">
    <citation type="submission" date="2022-11" db="EMBL/GenBank/DDBJ databases">
        <title>Genome Sequence of Nemania bipapillata.</title>
        <authorList>
            <person name="Buettner E."/>
        </authorList>
    </citation>
    <scope>NUCLEOTIDE SEQUENCE</scope>
    <source>
        <strain evidence="1">CP14</strain>
    </source>
</reference>
<proteinExistence type="predicted"/>
<accession>A0ACC2J5F3</accession>
<keyword evidence="2" id="KW-1185">Reference proteome</keyword>